<reference evidence="5" key="1">
    <citation type="journal article" date="2023" name="Comput. Struct. Biotechnol. J.">
        <title>Discovery of a novel marine Bacteroidetes with a rich repertoire of carbohydrate-active enzymes.</title>
        <authorList>
            <person name="Chen B."/>
            <person name="Liu G."/>
            <person name="Chen Q."/>
            <person name="Wang H."/>
            <person name="Liu L."/>
            <person name="Tang K."/>
        </authorList>
    </citation>
    <scope>NUCLEOTIDE SEQUENCE</scope>
    <source>
        <strain evidence="5">TK19036</strain>
    </source>
</reference>
<dbReference type="GO" id="GO:0045892">
    <property type="term" value="P:negative regulation of DNA-templated transcription"/>
    <property type="evidence" value="ECO:0007669"/>
    <property type="project" value="InterPro"/>
</dbReference>
<keyword evidence="2" id="KW-0805">Transcription regulation</keyword>
<dbReference type="SUPFAM" id="SSF46785">
    <property type="entry name" value="Winged helix' DNA-binding domain"/>
    <property type="match status" value="1"/>
</dbReference>
<evidence type="ECO:0000256" key="4">
    <source>
        <dbReference type="ARBA" id="ARBA00023163"/>
    </source>
</evidence>
<sequence>MIRKVSYVMRDKNYSPTDSELEILQVLWEMKEARVKEVHEKLSQHKDVGYTTVLKLMQIMHEKGLLSRELSGKSHIYRPGIKKEQVQEKFLDKVMQSVYKGSAFKLVMNALGNYKTSPDELEQIKKFIQSKEKEDNHE</sequence>
<gene>
    <name evidence="5" type="ORF">K4G66_21795</name>
</gene>
<comment type="similarity">
    <text evidence="1">Belongs to the BlaI transcriptional regulatory family.</text>
</comment>
<protein>
    <submittedName>
        <fullName evidence="5">BlaI/MecI/CopY family transcriptional regulator</fullName>
    </submittedName>
</protein>
<proteinExistence type="inferred from homology"/>
<name>A0AA49GJT6_9BACT</name>
<dbReference type="AlphaFoldDB" id="A0AA49GJT6"/>
<evidence type="ECO:0000256" key="2">
    <source>
        <dbReference type="ARBA" id="ARBA00023015"/>
    </source>
</evidence>
<evidence type="ECO:0000256" key="3">
    <source>
        <dbReference type="ARBA" id="ARBA00023125"/>
    </source>
</evidence>
<dbReference type="InterPro" id="IPR036388">
    <property type="entry name" value="WH-like_DNA-bd_sf"/>
</dbReference>
<dbReference type="InterPro" id="IPR036390">
    <property type="entry name" value="WH_DNA-bd_sf"/>
</dbReference>
<reference evidence="5" key="2">
    <citation type="journal article" date="2024" name="Antonie Van Leeuwenhoek">
        <title>Roseihalotalea indica gen. nov., sp. nov., a halophilic Bacteroidetes from mesopelagic Southwest Indian Ocean with higher carbohydrate metabolic potential.</title>
        <authorList>
            <person name="Chen B."/>
            <person name="Zhang M."/>
            <person name="Lin D."/>
            <person name="Ye J."/>
            <person name="Tang K."/>
        </authorList>
    </citation>
    <scope>NUCLEOTIDE SEQUENCE</scope>
    <source>
        <strain evidence="5">TK19036</strain>
    </source>
</reference>
<dbReference type="GO" id="GO:0003677">
    <property type="term" value="F:DNA binding"/>
    <property type="evidence" value="ECO:0007669"/>
    <property type="project" value="UniProtKB-KW"/>
</dbReference>
<keyword evidence="4" id="KW-0804">Transcription</keyword>
<dbReference type="Pfam" id="PF03965">
    <property type="entry name" value="Penicillinase_R"/>
    <property type="match status" value="1"/>
</dbReference>
<dbReference type="InterPro" id="IPR005650">
    <property type="entry name" value="BlaI_family"/>
</dbReference>
<dbReference type="Gene3D" id="1.10.4040.10">
    <property type="entry name" value="Penicillinase repressor domain"/>
    <property type="match status" value="1"/>
</dbReference>
<organism evidence="5">
    <name type="scientific">Roseihalotalea indica</name>
    <dbReference type="NCBI Taxonomy" id="2867963"/>
    <lineage>
        <taxon>Bacteria</taxon>
        <taxon>Pseudomonadati</taxon>
        <taxon>Bacteroidota</taxon>
        <taxon>Cytophagia</taxon>
        <taxon>Cytophagales</taxon>
        <taxon>Catalimonadaceae</taxon>
        <taxon>Roseihalotalea</taxon>
    </lineage>
</organism>
<dbReference type="EMBL" id="CP120682">
    <property type="protein sequence ID" value="WKN35014.1"/>
    <property type="molecule type" value="Genomic_DNA"/>
</dbReference>
<accession>A0AA49GJT6</accession>
<keyword evidence="3" id="KW-0238">DNA-binding</keyword>
<dbReference type="Gene3D" id="1.10.10.10">
    <property type="entry name" value="Winged helix-like DNA-binding domain superfamily/Winged helix DNA-binding domain"/>
    <property type="match status" value="1"/>
</dbReference>
<evidence type="ECO:0000313" key="5">
    <source>
        <dbReference type="EMBL" id="WKN35014.1"/>
    </source>
</evidence>
<dbReference type="PIRSF" id="PIRSF019455">
    <property type="entry name" value="CopR_AtkY"/>
    <property type="match status" value="1"/>
</dbReference>
<evidence type="ECO:0000256" key="1">
    <source>
        <dbReference type="ARBA" id="ARBA00011046"/>
    </source>
</evidence>